<dbReference type="Proteomes" id="UP000001449">
    <property type="component" value="Chromosome 3"/>
</dbReference>
<organism evidence="1 2">
    <name type="scientific">Thalassiosira pseudonana</name>
    <name type="common">Marine diatom</name>
    <name type="synonym">Cyclotella nana</name>
    <dbReference type="NCBI Taxonomy" id="35128"/>
    <lineage>
        <taxon>Eukaryota</taxon>
        <taxon>Sar</taxon>
        <taxon>Stramenopiles</taxon>
        <taxon>Ochrophyta</taxon>
        <taxon>Bacillariophyta</taxon>
        <taxon>Coscinodiscophyceae</taxon>
        <taxon>Thalassiosirophycidae</taxon>
        <taxon>Thalassiosirales</taxon>
        <taxon>Thalassiosiraceae</taxon>
        <taxon>Thalassiosira</taxon>
    </lineage>
</organism>
<keyword evidence="2" id="KW-1185">Reference proteome</keyword>
<gene>
    <name evidence="1" type="ORF">THAPSDRAFT_3898</name>
</gene>
<dbReference type="Gene3D" id="3.40.50.300">
    <property type="entry name" value="P-loop containing nucleotide triphosphate hydrolases"/>
    <property type="match status" value="1"/>
</dbReference>
<protein>
    <recommendedName>
        <fullName evidence="3">Sulfotransferase domain-containing protein</fullName>
    </recommendedName>
</protein>
<name>B8BW98_THAPS</name>
<dbReference type="KEGG" id="tps:THAPSDRAFT_3898"/>
<reference evidence="1 2" key="1">
    <citation type="journal article" date="2004" name="Science">
        <title>The genome of the diatom Thalassiosira pseudonana: ecology, evolution, and metabolism.</title>
        <authorList>
            <person name="Armbrust E.V."/>
            <person name="Berges J.A."/>
            <person name="Bowler C."/>
            <person name="Green B.R."/>
            <person name="Martinez D."/>
            <person name="Putnam N.H."/>
            <person name="Zhou S."/>
            <person name="Allen A.E."/>
            <person name="Apt K.E."/>
            <person name="Bechner M."/>
            <person name="Brzezinski M.A."/>
            <person name="Chaal B.K."/>
            <person name="Chiovitti A."/>
            <person name="Davis A.K."/>
            <person name="Demarest M.S."/>
            <person name="Detter J.C."/>
            <person name="Glavina T."/>
            <person name="Goodstein D."/>
            <person name="Hadi M.Z."/>
            <person name="Hellsten U."/>
            <person name="Hildebrand M."/>
            <person name="Jenkins B.D."/>
            <person name="Jurka J."/>
            <person name="Kapitonov V.V."/>
            <person name="Kroger N."/>
            <person name="Lau W.W."/>
            <person name="Lane T.W."/>
            <person name="Larimer F.W."/>
            <person name="Lippmeier J.C."/>
            <person name="Lucas S."/>
            <person name="Medina M."/>
            <person name="Montsant A."/>
            <person name="Obornik M."/>
            <person name="Parker M.S."/>
            <person name="Palenik B."/>
            <person name="Pazour G.J."/>
            <person name="Richardson P.M."/>
            <person name="Rynearson T.A."/>
            <person name="Saito M.A."/>
            <person name="Schwartz D.C."/>
            <person name="Thamatrakoln K."/>
            <person name="Valentin K."/>
            <person name="Vardi A."/>
            <person name="Wilkerson F.P."/>
            <person name="Rokhsar D.S."/>
        </authorList>
    </citation>
    <scope>NUCLEOTIDE SEQUENCE [LARGE SCALE GENOMIC DNA]</scope>
    <source>
        <strain evidence="1 2">CCMP1335</strain>
    </source>
</reference>
<dbReference type="eggNOG" id="ENOG502QZ7A">
    <property type="taxonomic scope" value="Eukaryota"/>
</dbReference>
<evidence type="ECO:0000313" key="2">
    <source>
        <dbReference type="Proteomes" id="UP000001449"/>
    </source>
</evidence>
<dbReference type="InParanoid" id="B8BW98"/>
<proteinExistence type="predicted"/>
<evidence type="ECO:0000313" key="1">
    <source>
        <dbReference type="EMBL" id="EED93995.1"/>
    </source>
</evidence>
<sequence length="297" mass="34343">MKGVPFTLCNEYDANTSTLYIGPHRKQKKTSLPHRSSMQQSYYDFSPHLETHVGFDPTLLGWVLPPRPMIFSAFRDPVQRLLSSFHYGVTFGAGRPGEVLLCALPGVDTLKEWQARVVNARQLATASGDTSVYQQALREYLDACKFANDNVYVQFLDPRQKDVSIAIANLDTFDVIVGLTNDIQGTLKRWTSITLQSCKNHQRIGFITKMLASKERDNQNQRYRKSIARWEPEDFYQDDHEAMQDKPNRRFDTTLGVLDIHSFDTDLQDLIISLTVEDERIYKRVIELYEEQRQWIV</sequence>
<dbReference type="PaxDb" id="35128-Thaps3898"/>
<dbReference type="InterPro" id="IPR027417">
    <property type="entry name" value="P-loop_NTPase"/>
</dbReference>
<dbReference type="GeneID" id="7452092"/>
<dbReference type="HOGENOM" id="CLU_938395_0_0_1"/>
<reference evidence="1 2" key="2">
    <citation type="journal article" date="2008" name="Nature">
        <title>The Phaeodactylum genome reveals the evolutionary history of diatom genomes.</title>
        <authorList>
            <person name="Bowler C."/>
            <person name="Allen A.E."/>
            <person name="Badger J.H."/>
            <person name="Grimwood J."/>
            <person name="Jabbari K."/>
            <person name="Kuo A."/>
            <person name="Maheswari U."/>
            <person name="Martens C."/>
            <person name="Maumus F."/>
            <person name="Otillar R.P."/>
            <person name="Rayko E."/>
            <person name="Salamov A."/>
            <person name="Vandepoele K."/>
            <person name="Beszteri B."/>
            <person name="Gruber A."/>
            <person name="Heijde M."/>
            <person name="Katinka M."/>
            <person name="Mock T."/>
            <person name="Valentin K."/>
            <person name="Verret F."/>
            <person name="Berges J.A."/>
            <person name="Brownlee C."/>
            <person name="Cadoret J.P."/>
            <person name="Chiovitti A."/>
            <person name="Choi C.J."/>
            <person name="Coesel S."/>
            <person name="De Martino A."/>
            <person name="Detter J.C."/>
            <person name="Durkin C."/>
            <person name="Falciatore A."/>
            <person name="Fournet J."/>
            <person name="Haruta M."/>
            <person name="Huysman M.J."/>
            <person name="Jenkins B.D."/>
            <person name="Jiroutova K."/>
            <person name="Jorgensen R.E."/>
            <person name="Joubert Y."/>
            <person name="Kaplan A."/>
            <person name="Kroger N."/>
            <person name="Kroth P.G."/>
            <person name="La Roche J."/>
            <person name="Lindquist E."/>
            <person name="Lommer M."/>
            <person name="Martin-Jezequel V."/>
            <person name="Lopez P.J."/>
            <person name="Lucas S."/>
            <person name="Mangogna M."/>
            <person name="McGinnis K."/>
            <person name="Medlin L.K."/>
            <person name="Montsant A."/>
            <person name="Oudot-Le Secq M.P."/>
            <person name="Napoli C."/>
            <person name="Obornik M."/>
            <person name="Parker M.S."/>
            <person name="Petit J.L."/>
            <person name="Porcel B.M."/>
            <person name="Poulsen N."/>
            <person name="Robison M."/>
            <person name="Rychlewski L."/>
            <person name="Rynearson T.A."/>
            <person name="Schmutz J."/>
            <person name="Shapiro H."/>
            <person name="Siaut M."/>
            <person name="Stanley M."/>
            <person name="Sussman M.R."/>
            <person name="Taylor A.R."/>
            <person name="Vardi A."/>
            <person name="von Dassow P."/>
            <person name="Vyverman W."/>
            <person name="Willis A."/>
            <person name="Wyrwicz L.S."/>
            <person name="Rokhsar D.S."/>
            <person name="Weissenbach J."/>
            <person name="Armbrust E.V."/>
            <person name="Green B.R."/>
            <person name="Van de Peer Y."/>
            <person name="Grigoriev I.V."/>
        </authorList>
    </citation>
    <scope>NUCLEOTIDE SEQUENCE [LARGE SCALE GENOMIC DNA]</scope>
    <source>
        <strain evidence="1 2">CCMP1335</strain>
    </source>
</reference>
<dbReference type="AlphaFoldDB" id="B8BW98"/>
<dbReference type="EMBL" id="CM000640">
    <property type="protein sequence ID" value="EED93995.1"/>
    <property type="molecule type" value="Genomic_DNA"/>
</dbReference>
<accession>B8BW98</accession>
<evidence type="ECO:0008006" key="3">
    <source>
        <dbReference type="Google" id="ProtNLM"/>
    </source>
</evidence>
<dbReference type="RefSeq" id="XP_002288559.1">
    <property type="nucleotide sequence ID" value="XM_002288523.1"/>
</dbReference>